<dbReference type="Proteomes" id="UP000482800">
    <property type="component" value="Unassembled WGS sequence"/>
</dbReference>
<reference evidence="1 2" key="1">
    <citation type="submission" date="2020-03" db="EMBL/GenBank/DDBJ databases">
        <title>Whole genome shotgun sequence of Phytohabitans houttuyneae NBRC 108639.</title>
        <authorList>
            <person name="Komaki H."/>
            <person name="Tamura T."/>
        </authorList>
    </citation>
    <scope>NUCLEOTIDE SEQUENCE [LARGE SCALE GENOMIC DNA]</scope>
    <source>
        <strain evidence="1 2">NBRC 108639</strain>
    </source>
</reference>
<proteinExistence type="predicted"/>
<keyword evidence="2" id="KW-1185">Reference proteome</keyword>
<dbReference type="EMBL" id="BLPF01000001">
    <property type="protein sequence ID" value="GFJ77256.1"/>
    <property type="molecule type" value="Genomic_DNA"/>
</dbReference>
<dbReference type="InterPro" id="IPR009003">
    <property type="entry name" value="Peptidase_S1_PA"/>
</dbReference>
<evidence type="ECO:0000313" key="1">
    <source>
        <dbReference type="EMBL" id="GFJ77256.1"/>
    </source>
</evidence>
<protein>
    <recommendedName>
        <fullName evidence="3">Peptidase S1 domain-containing protein</fullName>
    </recommendedName>
</protein>
<organism evidence="1 2">
    <name type="scientific">Phytohabitans houttuyneae</name>
    <dbReference type="NCBI Taxonomy" id="1076126"/>
    <lineage>
        <taxon>Bacteria</taxon>
        <taxon>Bacillati</taxon>
        <taxon>Actinomycetota</taxon>
        <taxon>Actinomycetes</taxon>
        <taxon>Micromonosporales</taxon>
        <taxon>Micromonosporaceae</taxon>
    </lineage>
</organism>
<evidence type="ECO:0008006" key="3">
    <source>
        <dbReference type="Google" id="ProtNLM"/>
    </source>
</evidence>
<gene>
    <name evidence="1" type="ORF">Phou_014360</name>
</gene>
<reference evidence="1 2" key="2">
    <citation type="submission" date="2020-03" db="EMBL/GenBank/DDBJ databases">
        <authorList>
            <person name="Ichikawa N."/>
            <person name="Kimura A."/>
            <person name="Kitahashi Y."/>
            <person name="Uohara A."/>
        </authorList>
    </citation>
    <scope>NUCLEOTIDE SEQUENCE [LARGE SCALE GENOMIC DNA]</scope>
    <source>
        <strain evidence="1 2">NBRC 108639</strain>
    </source>
</reference>
<accession>A0A6V8K5J4</accession>
<dbReference type="InterPro" id="IPR043504">
    <property type="entry name" value="Peptidase_S1_PA_chymotrypsin"/>
</dbReference>
<comment type="caution">
    <text evidence="1">The sequence shown here is derived from an EMBL/GenBank/DDBJ whole genome shotgun (WGS) entry which is preliminary data.</text>
</comment>
<dbReference type="SUPFAM" id="SSF50494">
    <property type="entry name" value="Trypsin-like serine proteases"/>
    <property type="match status" value="1"/>
</dbReference>
<name>A0A6V8K5J4_9ACTN</name>
<evidence type="ECO:0000313" key="2">
    <source>
        <dbReference type="Proteomes" id="UP000482800"/>
    </source>
</evidence>
<sequence length="343" mass="36209">MQAQQPAVTAANEIRRAINLSDPGGYSGIELVGTSVRLWYKGSLPTAVSAAVERARKITKVEVAEARYSNAELQTASDRLIAHIRGNPAGPAHSVKIPTDGHGLVVMTDRAVTFAATGLPDVGVATETGQRERFKAAGRVDDYAPFWGGARIENGEVTAGCSAGFGVRSGGREYLLTVGHCGRVGSPWYNGNFTHWIGWAAYERPDWELLLIETNAGGFVFDGPLNAPISRRVAGWNWAYPTMFVCSSGAYTGGQCGGLVVDGTYSVCGPDAYGNSECYHNLVASYGPDPAARHGDSGGPVFIYSGDNVIALGIISGWTGPVLYWSQFGLANSAFGVEPITGP</sequence>
<dbReference type="AlphaFoldDB" id="A0A6V8K5J4"/>
<dbReference type="Gene3D" id="2.40.10.10">
    <property type="entry name" value="Trypsin-like serine proteases"/>
    <property type="match status" value="2"/>
</dbReference>